<keyword evidence="3" id="KW-1185">Reference proteome</keyword>
<feature type="region of interest" description="Disordered" evidence="1">
    <location>
        <begin position="78"/>
        <end position="139"/>
    </location>
</feature>
<feature type="compositionally biased region" description="Polar residues" evidence="1">
    <location>
        <begin position="111"/>
        <end position="120"/>
    </location>
</feature>
<gene>
    <name evidence="2" type="ORF">ACFQ07_30340</name>
</gene>
<reference evidence="3" key="1">
    <citation type="journal article" date="2019" name="Int. J. Syst. Evol. Microbiol.">
        <title>The Global Catalogue of Microorganisms (GCM) 10K type strain sequencing project: providing services to taxonomists for standard genome sequencing and annotation.</title>
        <authorList>
            <consortium name="The Broad Institute Genomics Platform"/>
            <consortium name="The Broad Institute Genome Sequencing Center for Infectious Disease"/>
            <person name="Wu L."/>
            <person name="Ma J."/>
        </authorList>
    </citation>
    <scope>NUCLEOTIDE SEQUENCE [LARGE SCALE GENOMIC DNA]</scope>
    <source>
        <strain evidence="3">JCM 31696</strain>
    </source>
</reference>
<feature type="compositionally biased region" description="Basic residues" evidence="1">
    <location>
        <begin position="128"/>
        <end position="139"/>
    </location>
</feature>
<sequence length="139" mass="15575">MVTQVVYGPADQCVQVVEASGAARVPQDLSQPPLDDPRDHHRLLVVQRPRIPLVHRPPIASLRNVRVLRRSLKRIGRAGTSKRNLRTGFATRHATREPSSSGRPERPSLSHVASSTSRSTGRPEHARGIRMRVRIRRPL</sequence>
<evidence type="ECO:0000256" key="1">
    <source>
        <dbReference type="SAM" id="MobiDB-lite"/>
    </source>
</evidence>
<evidence type="ECO:0000313" key="3">
    <source>
        <dbReference type="Proteomes" id="UP001597083"/>
    </source>
</evidence>
<name>A0ABW3CQQ0_9ACTN</name>
<organism evidence="2 3">
    <name type="scientific">Actinomadura adrarensis</name>
    <dbReference type="NCBI Taxonomy" id="1819600"/>
    <lineage>
        <taxon>Bacteria</taxon>
        <taxon>Bacillati</taxon>
        <taxon>Actinomycetota</taxon>
        <taxon>Actinomycetes</taxon>
        <taxon>Streptosporangiales</taxon>
        <taxon>Thermomonosporaceae</taxon>
        <taxon>Actinomadura</taxon>
    </lineage>
</organism>
<dbReference type="EMBL" id="JBHTIR010004173">
    <property type="protein sequence ID" value="MFD0856570.1"/>
    <property type="molecule type" value="Genomic_DNA"/>
</dbReference>
<proteinExistence type="predicted"/>
<comment type="caution">
    <text evidence="2">The sequence shown here is derived from an EMBL/GenBank/DDBJ whole genome shotgun (WGS) entry which is preliminary data.</text>
</comment>
<protein>
    <submittedName>
        <fullName evidence="2">Uncharacterized protein</fullName>
    </submittedName>
</protein>
<accession>A0ABW3CQQ0</accession>
<evidence type="ECO:0000313" key="2">
    <source>
        <dbReference type="EMBL" id="MFD0856570.1"/>
    </source>
</evidence>
<dbReference type="Proteomes" id="UP001597083">
    <property type="component" value="Unassembled WGS sequence"/>
</dbReference>